<organism evidence="1 2">
    <name type="scientific">Penicillium daleae</name>
    <dbReference type="NCBI Taxonomy" id="63821"/>
    <lineage>
        <taxon>Eukaryota</taxon>
        <taxon>Fungi</taxon>
        <taxon>Dikarya</taxon>
        <taxon>Ascomycota</taxon>
        <taxon>Pezizomycotina</taxon>
        <taxon>Eurotiomycetes</taxon>
        <taxon>Eurotiomycetidae</taxon>
        <taxon>Eurotiales</taxon>
        <taxon>Aspergillaceae</taxon>
        <taxon>Penicillium</taxon>
    </lineage>
</organism>
<proteinExistence type="predicted"/>
<evidence type="ECO:0000313" key="2">
    <source>
        <dbReference type="Proteomes" id="UP001213681"/>
    </source>
</evidence>
<dbReference type="AlphaFoldDB" id="A0AAD6BYC9"/>
<gene>
    <name evidence="1" type="ORF">N7458_010291</name>
</gene>
<keyword evidence="2" id="KW-1185">Reference proteome</keyword>
<reference evidence="1" key="1">
    <citation type="submission" date="2022-12" db="EMBL/GenBank/DDBJ databases">
        <authorList>
            <person name="Petersen C."/>
        </authorList>
    </citation>
    <scope>NUCLEOTIDE SEQUENCE</scope>
    <source>
        <strain evidence="1">IBT 16125</strain>
    </source>
</reference>
<sequence>MDHQVVWLCIFDISIIIPSTAEMSDHAANYLISTLEHTNGDDEVTLLEFAFAEHTNGKDGVQPLRGKKARAGGLWSRTLF</sequence>
<reference evidence="1" key="2">
    <citation type="journal article" date="2023" name="IMA Fungus">
        <title>Comparative genomic study of the Penicillium genus elucidates a diverse pangenome and 15 lateral gene transfer events.</title>
        <authorList>
            <person name="Petersen C."/>
            <person name="Sorensen T."/>
            <person name="Nielsen M.R."/>
            <person name="Sondergaard T.E."/>
            <person name="Sorensen J.L."/>
            <person name="Fitzpatrick D.A."/>
            <person name="Frisvad J.C."/>
            <person name="Nielsen K.L."/>
        </authorList>
    </citation>
    <scope>NUCLEOTIDE SEQUENCE</scope>
    <source>
        <strain evidence="1">IBT 16125</strain>
    </source>
</reference>
<dbReference type="RefSeq" id="XP_056762522.1">
    <property type="nucleotide sequence ID" value="XM_056913673.1"/>
</dbReference>
<accession>A0AAD6BYC9</accession>
<dbReference type="GeneID" id="81603916"/>
<comment type="caution">
    <text evidence="1">The sequence shown here is derived from an EMBL/GenBank/DDBJ whole genome shotgun (WGS) entry which is preliminary data.</text>
</comment>
<evidence type="ECO:0000313" key="1">
    <source>
        <dbReference type="EMBL" id="KAJ5439293.1"/>
    </source>
</evidence>
<dbReference type="EMBL" id="JAPVEA010000008">
    <property type="protein sequence ID" value="KAJ5439293.1"/>
    <property type="molecule type" value="Genomic_DNA"/>
</dbReference>
<name>A0AAD6BYC9_9EURO</name>
<protein>
    <submittedName>
        <fullName evidence="1">Uncharacterized protein</fullName>
    </submittedName>
</protein>
<dbReference type="Proteomes" id="UP001213681">
    <property type="component" value="Unassembled WGS sequence"/>
</dbReference>